<dbReference type="Pfam" id="PF13621">
    <property type="entry name" value="Cupin_8"/>
    <property type="match status" value="1"/>
</dbReference>
<accession>A0A317V5L2</accession>
<dbReference type="PANTHER" id="PTHR12480:SF21">
    <property type="entry name" value="JMJC DOMAIN-CONTAINING PROTEIN 8"/>
    <property type="match status" value="1"/>
</dbReference>
<keyword evidence="5" id="KW-1185">Reference proteome</keyword>
<protein>
    <submittedName>
        <fullName evidence="4">F-box and JmjC domain protein</fullName>
    </submittedName>
</protein>
<dbReference type="Gene3D" id="1.20.1280.50">
    <property type="match status" value="1"/>
</dbReference>
<dbReference type="SMART" id="SM00558">
    <property type="entry name" value="JmjC"/>
    <property type="match status" value="1"/>
</dbReference>
<dbReference type="PANTHER" id="PTHR12480">
    <property type="entry name" value="ARGININE DEMETHYLASE AND LYSYL-HYDROXYLASE JMJD"/>
    <property type="match status" value="1"/>
</dbReference>
<name>A0A317V5L2_ASPEC</name>
<dbReference type="AlphaFoldDB" id="A0A317V5L2"/>
<dbReference type="GeneID" id="37057409"/>
<feature type="domain" description="JmjC" evidence="3">
    <location>
        <begin position="282"/>
        <end position="444"/>
    </location>
</feature>
<feature type="compositionally biased region" description="Basic and acidic residues" evidence="1">
    <location>
        <begin position="481"/>
        <end position="495"/>
    </location>
</feature>
<dbReference type="EMBL" id="MSFU01000020">
    <property type="protein sequence ID" value="PWY68318.1"/>
    <property type="molecule type" value="Genomic_DNA"/>
</dbReference>
<dbReference type="SMART" id="SM00256">
    <property type="entry name" value="FBOX"/>
    <property type="match status" value="1"/>
</dbReference>
<evidence type="ECO:0000313" key="4">
    <source>
        <dbReference type="EMBL" id="PWY68318.1"/>
    </source>
</evidence>
<sequence>MPDINSLDCARPLGGAVAAHSYSSHPEPDVEDLSGHEEIPGHPLGVKPSGNALLAAENLRHAIGTFNILPDELILMLLEYLDGPSLLNIGQTCKAFYAFTRAEDLWKALFTGGLLILVGSWDVALYCLIASPPASFSWKGTWRSTYLNIPPSEECILDCSNLFSDVLHRPFHCAHISLDPYIKNIPARNQIARLPDLSFEDFNEKWSDTPFILTEPVKQWPAYKNWSVNMLLDHYGEAIFRAEAVDWPLHTYVDYMHNNSDESPLYLFDRAFVSKMGLKVGQPDQEPDATYWPPSCFGEDFFSVLGNDRPDRQWLIIGPERSGSTFHKDPNATSAWNAVVRGSKYWIMFPSSSKLPPPPGVYVSDDQSEVTSPLSIAEWLFGFHAEARRSPGCIEGICHEGEILHVPSGWWHLVVNIEPAIAITQNFIPRAHLSAALDFLSNKADQVSGFRKDVNNPYERFVAQMQKSHPELLEQAQAELQKKNEGKKRKWDEIVHGNAEQDGGDAAEGGGFSFGFGDDSDVEVP</sequence>
<dbReference type="GO" id="GO:0005634">
    <property type="term" value="C:nucleus"/>
    <property type="evidence" value="ECO:0007669"/>
    <property type="project" value="TreeGrafter"/>
</dbReference>
<proteinExistence type="predicted"/>
<dbReference type="Gene3D" id="2.60.120.650">
    <property type="entry name" value="Cupin"/>
    <property type="match status" value="1"/>
</dbReference>
<dbReference type="PROSITE" id="PS51184">
    <property type="entry name" value="JMJC"/>
    <property type="match status" value="1"/>
</dbReference>
<comment type="caution">
    <text evidence="4">The sequence shown here is derived from an EMBL/GenBank/DDBJ whole genome shotgun (WGS) entry which is preliminary data.</text>
</comment>
<dbReference type="SUPFAM" id="SSF81383">
    <property type="entry name" value="F-box domain"/>
    <property type="match status" value="1"/>
</dbReference>
<dbReference type="InterPro" id="IPR001810">
    <property type="entry name" value="F-box_dom"/>
</dbReference>
<feature type="region of interest" description="Disordered" evidence="1">
    <location>
        <begin position="19"/>
        <end position="41"/>
    </location>
</feature>
<evidence type="ECO:0000259" key="3">
    <source>
        <dbReference type="PROSITE" id="PS51184"/>
    </source>
</evidence>
<dbReference type="PROSITE" id="PS50181">
    <property type="entry name" value="FBOX"/>
    <property type="match status" value="1"/>
</dbReference>
<dbReference type="InterPro" id="IPR050910">
    <property type="entry name" value="JMJD6_ArgDemeth/LysHydrox"/>
</dbReference>
<dbReference type="OrthoDB" id="424465at2759"/>
<feature type="region of interest" description="Disordered" evidence="1">
    <location>
        <begin position="481"/>
        <end position="525"/>
    </location>
</feature>
<dbReference type="InterPro" id="IPR041667">
    <property type="entry name" value="Cupin_8"/>
</dbReference>
<dbReference type="Proteomes" id="UP000246171">
    <property type="component" value="Unassembled WGS sequence"/>
</dbReference>
<dbReference type="InterPro" id="IPR036047">
    <property type="entry name" value="F-box-like_dom_sf"/>
</dbReference>
<dbReference type="VEuPathDB" id="FungiDB:BO83DRAFT_429218"/>
<evidence type="ECO:0000256" key="1">
    <source>
        <dbReference type="SAM" id="MobiDB-lite"/>
    </source>
</evidence>
<organism evidence="4 5">
    <name type="scientific">Aspergillus eucalypticola (strain CBS 122712 / IBT 29274)</name>
    <dbReference type="NCBI Taxonomy" id="1448314"/>
    <lineage>
        <taxon>Eukaryota</taxon>
        <taxon>Fungi</taxon>
        <taxon>Dikarya</taxon>
        <taxon>Ascomycota</taxon>
        <taxon>Pezizomycotina</taxon>
        <taxon>Eurotiomycetes</taxon>
        <taxon>Eurotiomycetidae</taxon>
        <taxon>Eurotiales</taxon>
        <taxon>Aspergillaceae</taxon>
        <taxon>Aspergillus</taxon>
        <taxon>Aspergillus subgen. Circumdati</taxon>
    </lineage>
</organism>
<dbReference type="GO" id="GO:0000987">
    <property type="term" value="F:cis-regulatory region sequence-specific DNA binding"/>
    <property type="evidence" value="ECO:0007669"/>
    <property type="project" value="TreeGrafter"/>
</dbReference>
<reference evidence="4" key="1">
    <citation type="submission" date="2016-12" db="EMBL/GenBank/DDBJ databases">
        <title>The genomes of Aspergillus section Nigri reveals drivers in fungal speciation.</title>
        <authorList>
            <consortium name="DOE Joint Genome Institute"/>
            <person name="Vesth T.C."/>
            <person name="Nybo J."/>
            <person name="Theobald S."/>
            <person name="Brandl J."/>
            <person name="Frisvad J.C."/>
            <person name="Nielsen K.F."/>
            <person name="Lyhne E.K."/>
            <person name="Kogle M.E."/>
            <person name="Kuo A."/>
            <person name="Riley R."/>
            <person name="Clum A."/>
            <person name="Nolan M."/>
            <person name="Lipzen A."/>
            <person name="Salamov A."/>
            <person name="Henrissat B."/>
            <person name="Wiebenga A."/>
            <person name="De vries R.P."/>
            <person name="Grigoriev I.V."/>
            <person name="Mortensen U.H."/>
            <person name="Andersen M.R."/>
            <person name="Baker S.E."/>
        </authorList>
    </citation>
    <scope>NUCLEOTIDE SEQUENCE</scope>
    <source>
        <strain evidence="4">CBS 122712</strain>
    </source>
</reference>
<dbReference type="RefSeq" id="XP_025385998.1">
    <property type="nucleotide sequence ID" value="XM_025535447.1"/>
</dbReference>
<dbReference type="Pfam" id="PF12937">
    <property type="entry name" value="F-box-like"/>
    <property type="match status" value="1"/>
</dbReference>
<evidence type="ECO:0000313" key="5">
    <source>
        <dbReference type="Proteomes" id="UP000246171"/>
    </source>
</evidence>
<feature type="domain" description="F-box" evidence="2">
    <location>
        <begin position="63"/>
        <end position="109"/>
    </location>
</feature>
<gene>
    <name evidence="4" type="ORF">BO83DRAFT_429218</name>
</gene>
<dbReference type="SUPFAM" id="SSF51197">
    <property type="entry name" value="Clavaminate synthase-like"/>
    <property type="match status" value="1"/>
</dbReference>
<dbReference type="InterPro" id="IPR003347">
    <property type="entry name" value="JmjC_dom"/>
</dbReference>
<evidence type="ECO:0000259" key="2">
    <source>
        <dbReference type="PROSITE" id="PS50181"/>
    </source>
</evidence>